<evidence type="ECO:0000256" key="1">
    <source>
        <dbReference type="ARBA" id="ARBA00022593"/>
    </source>
</evidence>
<keyword evidence="2" id="KW-0472">Membrane</keyword>
<evidence type="ECO:0000256" key="5">
    <source>
        <dbReference type="SAM" id="MobiDB-lite"/>
    </source>
</evidence>
<gene>
    <name evidence="6" type="ORF">IL334_005505</name>
</gene>
<organism evidence="6 7">
    <name type="scientific">Kwoniella shivajii</name>
    <dbReference type="NCBI Taxonomy" id="564305"/>
    <lineage>
        <taxon>Eukaryota</taxon>
        <taxon>Fungi</taxon>
        <taxon>Dikarya</taxon>
        <taxon>Basidiomycota</taxon>
        <taxon>Agaricomycotina</taxon>
        <taxon>Tremellomycetes</taxon>
        <taxon>Tremellales</taxon>
        <taxon>Cryptococcaceae</taxon>
        <taxon>Kwoniella</taxon>
    </lineage>
</organism>
<accession>A0ABZ1D3C7</accession>
<sequence>MSSKSITSPSFTFLLSRLTKLTSTYSGLDASLMLVQYSSPLVIAVLLALSRLIKRARLSGLAGYGQKGAAVASGWGLLQLAEGWGKMGVSVGDARVVFRAFGLLPILQYLLTLHPNPIASLKKFIFSIGQKGSLSSEKTLPTLQLLSLAAYYPLEHIAWLASKGILPISAQRTGKAALWSVRFWALYVLLDIYKSRQTYISLLKRTKQLKYQKPIIQKQEAEGFELPPSPSSPSTEKPTASLTTPTTSTTIKSEEDNVSTKAQLQNDWKVWKNQAMINSGYAPLTVHWSTPGGLWTNPLISGTFGCVAAVGRLTAEWRKGN</sequence>
<comment type="subcellular location">
    <subcellularLocation>
        <location evidence="4">Peroxisome membrane</location>
    </subcellularLocation>
</comment>
<evidence type="ECO:0000256" key="3">
    <source>
        <dbReference type="ARBA" id="ARBA00023140"/>
    </source>
</evidence>
<dbReference type="Proteomes" id="UP001329825">
    <property type="component" value="Chromosome 7"/>
</dbReference>
<dbReference type="Pfam" id="PF05648">
    <property type="entry name" value="PEX11"/>
    <property type="match status" value="1"/>
</dbReference>
<evidence type="ECO:0000313" key="6">
    <source>
        <dbReference type="EMBL" id="WRT68528.1"/>
    </source>
</evidence>
<dbReference type="EMBL" id="CP141887">
    <property type="protein sequence ID" value="WRT68528.1"/>
    <property type="molecule type" value="Genomic_DNA"/>
</dbReference>
<evidence type="ECO:0000256" key="2">
    <source>
        <dbReference type="ARBA" id="ARBA00023136"/>
    </source>
</evidence>
<proteinExistence type="predicted"/>
<dbReference type="InterPro" id="IPR008733">
    <property type="entry name" value="PEX11"/>
</dbReference>
<dbReference type="PANTHER" id="PTHR12652:SF25">
    <property type="entry name" value="MICROBODY (PEROXISOME) PROLIFERATION PROTEIN PEROXIN 11C (EUROFUNG)"/>
    <property type="match status" value="1"/>
</dbReference>
<feature type="region of interest" description="Disordered" evidence="5">
    <location>
        <begin position="222"/>
        <end position="258"/>
    </location>
</feature>
<keyword evidence="3" id="KW-0576">Peroxisome</keyword>
<reference evidence="6 7" key="1">
    <citation type="submission" date="2024-01" db="EMBL/GenBank/DDBJ databases">
        <title>Comparative genomics of Cryptococcus and Kwoniella reveals pathogenesis evolution and contrasting modes of karyotype evolution via chromosome fusion or intercentromeric recombination.</title>
        <authorList>
            <person name="Coelho M.A."/>
            <person name="David-Palma M."/>
            <person name="Shea T."/>
            <person name="Bowers K."/>
            <person name="McGinley-Smith S."/>
            <person name="Mohammad A.W."/>
            <person name="Gnirke A."/>
            <person name="Yurkov A.M."/>
            <person name="Nowrousian M."/>
            <person name="Sun S."/>
            <person name="Cuomo C.A."/>
            <person name="Heitman J."/>
        </authorList>
    </citation>
    <scope>NUCLEOTIDE SEQUENCE [LARGE SCALE GENOMIC DNA]</scope>
    <source>
        <strain evidence="6">CBS 11374</strain>
    </source>
</reference>
<name>A0ABZ1D3C7_9TREE</name>
<evidence type="ECO:0000256" key="4">
    <source>
        <dbReference type="ARBA" id="ARBA00046271"/>
    </source>
</evidence>
<dbReference type="RefSeq" id="XP_062793268.1">
    <property type="nucleotide sequence ID" value="XM_062937217.1"/>
</dbReference>
<dbReference type="PANTHER" id="PTHR12652">
    <property type="entry name" value="PEROXISOMAL BIOGENESIS FACTOR 11"/>
    <property type="match status" value="1"/>
</dbReference>
<keyword evidence="1" id="KW-0962">Peroxisome biogenesis</keyword>
<keyword evidence="7" id="KW-1185">Reference proteome</keyword>
<evidence type="ECO:0000313" key="7">
    <source>
        <dbReference type="Proteomes" id="UP001329825"/>
    </source>
</evidence>
<protein>
    <submittedName>
        <fullName evidence="6">Uncharacterized protein</fullName>
    </submittedName>
</protein>
<dbReference type="GeneID" id="87957636"/>
<feature type="compositionally biased region" description="Low complexity" evidence="5">
    <location>
        <begin position="232"/>
        <end position="251"/>
    </location>
</feature>